<dbReference type="EMBL" id="MU254773">
    <property type="protein sequence ID" value="KAG9239875.1"/>
    <property type="molecule type" value="Genomic_DNA"/>
</dbReference>
<proteinExistence type="predicted"/>
<evidence type="ECO:0000256" key="1">
    <source>
        <dbReference type="ARBA" id="ARBA00023002"/>
    </source>
</evidence>
<dbReference type="PANTHER" id="PTHR47534">
    <property type="entry name" value="YALI0E05731P"/>
    <property type="match status" value="1"/>
</dbReference>
<accession>A0A9P7YU81</accession>
<organism evidence="2 3">
    <name type="scientific">Calycina marina</name>
    <dbReference type="NCBI Taxonomy" id="1763456"/>
    <lineage>
        <taxon>Eukaryota</taxon>
        <taxon>Fungi</taxon>
        <taxon>Dikarya</taxon>
        <taxon>Ascomycota</taxon>
        <taxon>Pezizomycotina</taxon>
        <taxon>Leotiomycetes</taxon>
        <taxon>Helotiales</taxon>
        <taxon>Pezizellaceae</taxon>
        <taxon>Calycina</taxon>
    </lineage>
</organism>
<comment type="caution">
    <text evidence="2">The sequence shown here is derived from an EMBL/GenBank/DDBJ whole genome shotgun (WGS) entry which is preliminary data.</text>
</comment>
<reference evidence="2" key="1">
    <citation type="journal article" date="2021" name="IMA Fungus">
        <title>Genomic characterization of three marine fungi, including Emericellopsis atlantica sp. nov. with signatures of a generalist lifestyle and marine biomass degradation.</title>
        <authorList>
            <person name="Hagestad O.C."/>
            <person name="Hou L."/>
            <person name="Andersen J.H."/>
            <person name="Hansen E.H."/>
            <person name="Altermark B."/>
            <person name="Li C."/>
            <person name="Kuhnert E."/>
            <person name="Cox R.J."/>
            <person name="Crous P.W."/>
            <person name="Spatafora J.W."/>
            <person name="Lail K."/>
            <person name="Amirebrahimi M."/>
            <person name="Lipzen A."/>
            <person name="Pangilinan J."/>
            <person name="Andreopoulos W."/>
            <person name="Hayes R.D."/>
            <person name="Ng V."/>
            <person name="Grigoriev I.V."/>
            <person name="Jackson S.A."/>
            <person name="Sutton T.D.S."/>
            <person name="Dobson A.D.W."/>
            <person name="Rama T."/>
        </authorList>
    </citation>
    <scope>NUCLEOTIDE SEQUENCE</scope>
    <source>
        <strain evidence="2">TRa3180A</strain>
    </source>
</reference>
<name>A0A9P7YU81_9HELO</name>
<dbReference type="InterPro" id="IPR052228">
    <property type="entry name" value="Sec_Metab_Biosynth_Oxidored"/>
</dbReference>
<dbReference type="AlphaFoldDB" id="A0A9P7YU81"/>
<dbReference type="Proteomes" id="UP000887226">
    <property type="component" value="Unassembled WGS sequence"/>
</dbReference>
<gene>
    <name evidence="2" type="ORF">BJ878DRAFT_530041</name>
</gene>
<protein>
    <submittedName>
        <fullName evidence="2">Uncharacterized protein</fullName>
    </submittedName>
</protein>
<sequence length="133" mass="14490">MSLKDIFSIRKRADYSFTMSYLMVYELASRNSEISFVNSFLGLAWTALTRELPVWARLPTDPLLHLASSWSISLEETSERFLFIATSGLFAPGKGVPEDEIVNGAGPAKGADGTVEEEAISSIGTVKLLGSQL</sequence>
<evidence type="ECO:0000313" key="3">
    <source>
        <dbReference type="Proteomes" id="UP000887226"/>
    </source>
</evidence>
<dbReference type="PANTHER" id="PTHR47534:SF3">
    <property type="entry name" value="ALCOHOL DEHYDROGENASE-LIKE C-TERMINAL DOMAIN-CONTAINING PROTEIN"/>
    <property type="match status" value="1"/>
</dbReference>
<dbReference type="GO" id="GO:0016491">
    <property type="term" value="F:oxidoreductase activity"/>
    <property type="evidence" value="ECO:0007669"/>
    <property type="project" value="UniProtKB-KW"/>
</dbReference>
<evidence type="ECO:0000313" key="2">
    <source>
        <dbReference type="EMBL" id="KAG9239875.1"/>
    </source>
</evidence>
<keyword evidence="3" id="KW-1185">Reference proteome</keyword>
<keyword evidence="1" id="KW-0560">Oxidoreductase</keyword>